<feature type="transmembrane region" description="Helical" evidence="9">
    <location>
        <begin position="343"/>
        <end position="368"/>
    </location>
</feature>
<feature type="transmembrane region" description="Helical" evidence="9">
    <location>
        <begin position="220"/>
        <end position="243"/>
    </location>
</feature>
<evidence type="ECO:0000256" key="4">
    <source>
        <dbReference type="ARBA" id="ARBA00022597"/>
    </source>
</evidence>
<feature type="domain" description="PTS EIIC type-3" evidence="10">
    <location>
        <begin position="8"/>
        <end position="413"/>
    </location>
</feature>
<dbReference type="Pfam" id="PF02378">
    <property type="entry name" value="PTS_EIIC"/>
    <property type="match status" value="1"/>
</dbReference>
<dbReference type="InterPro" id="IPR004796">
    <property type="entry name" value="PTS_IIC_cello"/>
</dbReference>
<feature type="transmembrane region" description="Helical" evidence="9">
    <location>
        <begin position="288"/>
        <end position="306"/>
    </location>
</feature>
<dbReference type="RefSeq" id="WP_307407443.1">
    <property type="nucleotide sequence ID" value="NZ_JAUSUR010000003.1"/>
</dbReference>
<dbReference type="InterPro" id="IPR003352">
    <property type="entry name" value="PTS_EIIC"/>
</dbReference>
<dbReference type="NCBIfam" id="TIGR00410">
    <property type="entry name" value="lacE"/>
    <property type="match status" value="1"/>
</dbReference>
<dbReference type="InterPro" id="IPR004501">
    <property type="entry name" value="PTS_EIIC_3"/>
</dbReference>
<keyword evidence="3 8" id="KW-1003">Cell membrane</keyword>
<evidence type="ECO:0000256" key="8">
    <source>
        <dbReference type="PIRNR" id="PIRNR006351"/>
    </source>
</evidence>
<evidence type="ECO:0000313" key="12">
    <source>
        <dbReference type="Proteomes" id="UP001230220"/>
    </source>
</evidence>
<comment type="function">
    <text evidence="8">The phosphoenolpyruvate-dependent sugar phosphotransferase system (PTS), a major carbohydrate active -transport system, catalyzes the phosphorylation of incoming sugar substrates concomitant with their translocation across the cell membrane.</text>
</comment>
<protein>
    <recommendedName>
        <fullName evidence="8">Permease IIC component</fullName>
    </recommendedName>
</protein>
<evidence type="ECO:0000256" key="1">
    <source>
        <dbReference type="ARBA" id="ARBA00004651"/>
    </source>
</evidence>
<keyword evidence="12" id="KW-1185">Reference proteome</keyword>
<keyword evidence="5 9" id="KW-0812">Transmembrane</keyword>
<keyword evidence="6 9" id="KW-1133">Transmembrane helix</keyword>
<comment type="subcellular location">
    <subcellularLocation>
        <location evidence="1">Cell membrane</location>
        <topology evidence="1">Multi-pass membrane protein</topology>
    </subcellularLocation>
</comment>
<keyword evidence="2 8" id="KW-0813">Transport</keyword>
<dbReference type="PIRSF" id="PIRSF006351">
    <property type="entry name" value="PTS_EIIC-Cellobiose"/>
    <property type="match status" value="1"/>
</dbReference>
<keyword evidence="7 8" id="KW-0472">Membrane</keyword>
<evidence type="ECO:0000256" key="9">
    <source>
        <dbReference type="SAM" id="Phobius"/>
    </source>
</evidence>
<name>A0ABU0E2D0_9FIRM</name>
<dbReference type="PANTHER" id="PTHR33989:SF4">
    <property type="entry name" value="PTS SYSTEM N,N'-DIACETYLCHITOBIOSE-SPECIFIC EIIC COMPONENT"/>
    <property type="match status" value="1"/>
</dbReference>
<evidence type="ECO:0000256" key="2">
    <source>
        <dbReference type="ARBA" id="ARBA00022448"/>
    </source>
</evidence>
<dbReference type="InterPro" id="IPR051088">
    <property type="entry name" value="PTS_Sugar-EIIC/EIIB"/>
</dbReference>
<sequence length="431" mass="46884">MNKFVTALQKVLMPIANKMNKNNYIKAMRDGFMLALPFTMTGSILTALASMPFLADIFSESTLQMINTFVAPSSVYSNSIYSLFVVVGISYSLAKTYGINKIHCAMTALVSMLITIPTSIITESGEVVEGALSHSQLGSSAIFTAMIMAFVITELYRWAVNHKLTINLPSSVPASIQDSFTSFIPSTLCMVFALIICAAFKQTSYGTIGAFLFTMLQQPLSVLGNSPIAAIVAGVLNNIFWFFGLHGQTLVSSIFSPFWKPAAAENIAALAAGKALPNLISSGFVNTWIWFGGWISIPLLIALWLYRKKRKDWKEVLKISAVPGFFNIYEPLMFGLPLVLNPFMLIPMILTPLISGTVGYLVTVAGIVPFSTGIDLPITIPLGLNGILGSNDILTGVIQLLCVPVLVAIWYFFLSVQDKSERESGVYTDEA</sequence>
<organism evidence="11 12">
    <name type="scientific">Breznakia pachnodae</name>
    <dbReference type="NCBI Taxonomy" id="265178"/>
    <lineage>
        <taxon>Bacteria</taxon>
        <taxon>Bacillati</taxon>
        <taxon>Bacillota</taxon>
        <taxon>Erysipelotrichia</taxon>
        <taxon>Erysipelotrichales</taxon>
        <taxon>Erysipelotrichaceae</taxon>
        <taxon>Breznakia</taxon>
    </lineage>
</organism>
<evidence type="ECO:0000259" key="10">
    <source>
        <dbReference type="PROSITE" id="PS51105"/>
    </source>
</evidence>
<accession>A0ABU0E2D0</accession>
<comment type="caution">
    <text evidence="11">The sequence shown here is derived from an EMBL/GenBank/DDBJ whole genome shotgun (WGS) entry which is preliminary data.</text>
</comment>
<feature type="transmembrane region" description="Helical" evidence="9">
    <location>
        <begin position="75"/>
        <end position="94"/>
    </location>
</feature>
<gene>
    <name evidence="11" type="ORF">J2S15_001796</name>
</gene>
<reference evidence="11 12" key="1">
    <citation type="submission" date="2023-07" db="EMBL/GenBank/DDBJ databases">
        <title>Genomic Encyclopedia of Type Strains, Phase IV (KMG-IV): sequencing the most valuable type-strain genomes for metagenomic binning, comparative biology and taxonomic classification.</title>
        <authorList>
            <person name="Goeker M."/>
        </authorList>
    </citation>
    <scope>NUCLEOTIDE SEQUENCE [LARGE SCALE GENOMIC DNA]</scope>
    <source>
        <strain evidence="11 12">DSM 16784</strain>
    </source>
</reference>
<evidence type="ECO:0000313" key="11">
    <source>
        <dbReference type="EMBL" id="MDQ0361049.1"/>
    </source>
</evidence>
<dbReference type="PROSITE" id="PS51105">
    <property type="entry name" value="PTS_EIIC_TYPE_3"/>
    <property type="match status" value="1"/>
</dbReference>
<feature type="transmembrane region" description="Helical" evidence="9">
    <location>
        <begin position="141"/>
        <end position="160"/>
    </location>
</feature>
<evidence type="ECO:0000256" key="3">
    <source>
        <dbReference type="ARBA" id="ARBA00022475"/>
    </source>
</evidence>
<dbReference type="PANTHER" id="PTHR33989">
    <property type="match status" value="1"/>
</dbReference>
<evidence type="ECO:0000256" key="6">
    <source>
        <dbReference type="ARBA" id="ARBA00022989"/>
    </source>
</evidence>
<keyword evidence="4 8" id="KW-0762">Sugar transport</keyword>
<feature type="transmembrane region" description="Helical" evidence="9">
    <location>
        <begin position="31"/>
        <end position="55"/>
    </location>
</feature>
<evidence type="ECO:0000256" key="5">
    <source>
        <dbReference type="ARBA" id="ARBA00022692"/>
    </source>
</evidence>
<feature type="transmembrane region" description="Helical" evidence="9">
    <location>
        <begin position="393"/>
        <end position="414"/>
    </location>
</feature>
<proteinExistence type="predicted"/>
<dbReference type="Proteomes" id="UP001230220">
    <property type="component" value="Unassembled WGS sequence"/>
</dbReference>
<dbReference type="EMBL" id="JAUSUR010000003">
    <property type="protein sequence ID" value="MDQ0361049.1"/>
    <property type="molecule type" value="Genomic_DNA"/>
</dbReference>
<evidence type="ECO:0000256" key="7">
    <source>
        <dbReference type="ARBA" id="ARBA00023136"/>
    </source>
</evidence>